<dbReference type="InterPro" id="IPR050264">
    <property type="entry name" value="Bact_CCA-adding_enz_type3_sf"/>
</dbReference>
<feature type="binding site" evidence="11">
    <location>
        <position position="161"/>
    </location>
    <ligand>
        <name>CTP</name>
        <dbReference type="ChEBI" id="CHEBI:37563"/>
    </ligand>
</feature>
<feature type="binding site" evidence="11">
    <location>
        <position position="161"/>
    </location>
    <ligand>
        <name>ATP</name>
        <dbReference type="ChEBI" id="CHEBI:30616"/>
    </ligand>
</feature>
<dbReference type="EMBL" id="LAKJ01000013">
    <property type="protein sequence ID" value="KKI63710.1"/>
    <property type="molecule type" value="Genomic_DNA"/>
</dbReference>
<proteinExistence type="inferred from homology"/>
<feature type="binding site" evidence="11">
    <location>
        <position position="164"/>
    </location>
    <ligand>
        <name>ATP</name>
        <dbReference type="ChEBI" id="CHEBI:30616"/>
    </ligand>
</feature>
<dbReference type="NCBIfam" id="NF009814">
    <property type="entry name" value="PRK13299.1"/>
    <property type="match status" value="1"/>
</dbReference>
<dbReference type="Gene3D" id="1.10.246.80">
    <property type="match status" value="1"/>
</dbReference>
<feature type="binding site" evidence="11">
    <location>
        <position position="28"/>
    </location>
    <ligand>
        <name>CTP</name>
        <dbReference type="ChEBI" id="CHEBI:37563"/>
    </ligand>
</feature>
<dbReference type="PATRIC" id="fig|74704.6.peg.771"/>
<dbReference type="GO" id="GO:0000287">
    <property type="term" value="F:magnesium ion binding"/>
    <property type="evidence" value="ECO:0007669"/>
    <property type="project" value="UniProtKB-UniRule"/>
</dbReference>
<keyword evidence="10 11" id="KW-0694">RNA-binding</keyword>
<dbReference type="InterPro" id="IPR032828">
    <property type="entry name" value="PolyA_RNA-bd"/>
</dbReference>
<comment type="cofactor">
    <cofactor evidence="1 11">
        <name>Mg(2+)</name>
        <dbReference type="ChEBI" id="CHEBI:18420"/>
    </cofactor>
</comment>
<keyword evidence="5 11" id="KW-0479">Metal-binding</keyword>
<dbReference type="PANTHER" id="PTHR46173:SF1">
    <property type="entry name" value="CCA TRNA NUCLEOTIDYLTRANSFERASE 1, MITOCHONDRIAL"/>
    <property type="match status" value="1"/>
</dbReference>
<dbReference type="EC" id="2.7.7.72" evidence="11"/>
<feature type="binding site" evidence="11">
    <location>
        <position position="158"/>
    </location>
    <ligand>
        <name>ATP</name>
        <dbReference type="ChEBI" id="CHEBI:30616"/>
    </ligand>
</feature>
<evidence type="ECO:0000256" key="4">
    <source>
        <dbReference type="ARBA" id="ARBA00022695"/>
    </source>
</evidence>
<feature type="binding site" evidence="11">
    <location>
        <position position="43"/>
    </location>
    <ligand>
        <name>Mg(2+)</name>
        <dbReference type="ChEBI" id="CHEBI:18420"/>
    </ligand>
</feature>
<organism evidence="15 16">
    <name type="scientific">Staphylococcus cohnii subsp. cohnii</name>
    <dbReference type="NCBI Taxonomy" id="74704"/>
    <lineage>
        <taxon>Bacteria</taxon>
        <taxon>Bacillati</taxon>
        <taxon>Bacillota</taxon>
        <taxon>Bacilli</taxon>
        <taxon>Bacillales</taxon>
        <taxon>Staphylococcaceae</taxon>
        <taxon>Staphylococcus</taxon>
        <taxon>Staphylococcus cohnii species complex</taxon>
    </lineage>
</organism>
<keyword evidence="6 11" id="KW-0547">Nucleotide-binding</keyword>
<dbReference type="GO" id="GO:0160016">
    <property type="term" value="F:CCACCA tRNA nucleotidyltransferase activity"/>
    <property type="evidence" value="ECO:0007669"/>
    <property type="project" value="RHEA"/>
</dbReference>
<evidence type="ECO:0000259" key="12">
    <source>
        <dbReference type="Pfam" id="PF01743"/>
    </source>
</evidence>
<reference evidence="15 16" key="1">
    <citation type="submission" date="2015-03" db="EMBL/GenBank/DDBJ databases">
        <title>Genome Assembly of Staphylococcus cohnii subsp. cohnii strain G22B2.</title>
        <authorList>
            <person name="Nair G."/>
            <person name="Kaur G."/>
            <person name="Khatri I."/>
            <person name="Singh N.K."/>
            <person name="Sathyabama S."/>
            <person name="Maurya S.K."/>
            <person name="Subramanian S."/>
            <person name="Agrewala J.N."/>
            <person name="Mayilraj S."/>
        </authorList>
    </citation>
    <scope>NUCLEOTIDE SEQUENCE [LARGE SCALE GENOMIC DNA]</scope>
    <source>
        <strain evidence="15 16">G22B2</strain>
    </source>
</reference>
<dbReference type="InterPro" id="IPR032810">
    <property type="entry name" value="CCA-adding_enz_C"/>
</dbReference>
<evidence type="ECO:0000256" key="8">
    <source>
        <dbReference type="ARBA" id="ARBA00022840"/>
    </source>
</evidence>
<evidence type="ECO:0000259" key="14">
    <source>
        <dbReference type="Pfam" id="PF13735"/>
    </source>
</evidence>
<comment type="function">
    <text evidence="11">Catalyzes the addition and repair of the essential 3'-terminal CCA sequence in tRNAs without using a nucleic acid template. Adds these three nucleotides in the order of C, C, and A to the tRNA nucleotide-73, using CTP and ATP as substrates and producing inorganic pyrophosphate. tRNA 3'-terminal CCA addition is required both for tRNA processing and repair. Also involved in tRNA surveillance by mediating tandem CCA addition to generate a CCACCA at the 3' terminus of unstable tRNAs. While stable tRNAs receive only 3'-terminal CCA, unstable tRNAs are marked with CCACCA and rapidly degraded.</text>
</comment>
<evidence type="ECO:0000256" key="5">
    <source>
        <dbReference type="ARBA" id="ARBA00022723"/>
    </source>
</evidence>
<feature type="binding site" evidence="11">
    <location>
        <position position="112"/>
    </location>
    <ligand>
        <name>CTP</name>
        <dbReference type="ChEBI" id="CHEBI:37563"/>
    </ligand>
</feature>
<feature type="domain" description="Poly A polymerase head" evidence="12">
    <location>
        <begin position="23"/>
        <end position="143"/>
    </location>
</feature>
<keyword evidence="2 11" id="KW-0808">Transferase</keyword>
<dbReference type="RefSeq" id="WP_019468928.1">
    <property type="nucleotide sequence ID" value="NZ_LAKJ01000013.1"/>
</dbReference>
<dbReference type="InterPro" id="IPR002646">
    <property type="entry name" value="PolA_pol_head_dom"/>
</dbReference>
<feature type="domain" description="CCA-adding enzyme C-terminal" evidence="14">
    <location>
        <begin position="244"/>
        <end position="395"/>
    </location>
</feature>
<evidence type="ECO:0000256" key="11">
    <source>
        <dbReference type="HAMAP-Rule" id="MF_01263"/>
    </source>
</evidence>
<feature type="binding site" evidence="11">
    <location>
        <position position="112"/>
    </location>
    <ligand>
        <name>ATP</name>
        <dbReference type="ChEBI" id="CHEBI:30616"/>
    </ligand>
</feature>
<evidence type="ECO:0000313" key="16">
    <source>
        <dbReference type="Proteomes" id="UP000034455"/>
    </source>
</evidence>
<dbReference type="GO" id="GO:0004810">
    <property type="term" value="F:CCA tRNA nucleotidyltransferase activity"/>
    <property type="evidence" value="ECO:0007669"/>
    <property type="project" value="UniProtKB-UniRule"/>
</dbReference>
<feature type="binding site" evidence="11">
    <location>
        <position position="28"/>
    </location>
    <ligand>
        <name>ATP</name>
        <dbReference type="ChEBI" id="CHEBI:30616"/>
    </ligand>
</feature>
<evidence type="ECO:0000313" key="15">
    <source>
        <dbReference type="EMBL" id="KKI63710.1"/>
    </source>
</evidence>
<keyword evidence="7 11" id="KW-0692">RNA repair</keyword>
<feature type="binding site" evidence="11">
    <location>
        <position position="158"/>
    </location>
    <ligand>
        <name>CTP</name>
        <dbReference type="ChEBI" id="CHEBI:37563"/>
    </ligand>
</feature>
<feature type="binding site" evidence="11">
    <location>
        <position position="41"/>
    </location>
    <ligand>
        <name>Mg(2+)</name>
        <dbReference type="ChEBI" id="CHEBI:18420"/>
    </ligand>
</feature>
<evidence type="ECO:0000256" key="9">
    <source>
        <dbReference type="ARBA" id="ARBA00022842"/>
    </source>
</evidence>
<evidence type="ECO:0000256" key="7">
    <source>
        <dbReference type="ARBA" id="ARBA00022800"/>
    </source>
</evidence>
<keyword evidence="9 11" id="KW-0460">Magnesium</keyword>
<dbReference type="Pfam" id="PF12627">
    <property type="entry name" value="PolyA_pol_RNAbd"/>
    <property type="match status" value="1"/>
</dbReference>
<dbReference type="GO" id="GO:0005524">
    <property type="term" value="F:ATP binding"/>
    <property type="evidence" value="ECO:0007669"/>
    <property type="project" value="UniProtKB-UniRule"/>
</dbReference>
<feature type="domain" description="tRNA nucleotidyltransferase/poly(A) polymerase RNA and SrmB- binding" evidence="13">
    <location>
        <begin position="170"/>
        <end position="228"/>
    </location>
</feature>
<evidence type="ECO:0000259" key="13">
    <source>
        <dbReference type="Pfam" id="PF12627"/>
    </source>
</evidence>
<comment type="miscellaneous">
    <text evidence="11">A single active site specifically recognizes both ATP and CTP and is responsible for their addition.</text>
</comment>
<feature type="binding site" evidence="11">
    <location>
        <position position="164"/>
    </location>
    <ligand>
        <name>CTP</name>
        <dbReference type="ChEBI" id="CHEBI:37563"/>
    </ligand>
</feature>
<feature type="binding site" evidence="11">
    <location>
        <position position="31"/>
    </location>
    <ligand>
        <name>ATP</name>
        <dbReference type="ChEBI" id="CHEBI:30616"/>
    </ligand>
</feature>
<evidence type="ECO:0000256" key="6">
    <source>
        <dbReference type="ARBA" id="ARBA00022741"/>
    </source>
</evidence>
<dbReference type="AlphaFoldDB" id="A0A0M2P0G9"/>
<name>A0A0M2P0G9_STACC</name>
<evidence type="ECO:0000256" key="2">
    <source>
        <dbReference type="ARBA" id="ARBA00022679"/>
    </source>
</evidence>
<gene>
    <name evidence="11" type="primary">cca</name>
    <name evidence="15" type="ORF">UF66_0757</name>
</gene>
<dbReference type="GO" id="GO:0001680">
    <property type="term" value="P:tRNA 3'-terminal CCA addition"/>
    <property type="evidence" value="ECO:0007669"/>
    <property type="project" value="UniProtKB-UniRule"/>
</dbReference>
<comment type="catalytic activity">
    <reaction evidence="11">
        <text>a tRNA with a 3' CCA end + 2 CTP + ATP = a tRNA with a 3' CCACCA end + 3 diphosphate</text>
        <dbReference type="Rhea" id="RHEA:76235"/>
        <dbReference type="Rhea" id="RHEA-COMP:10468"/>
        <dbReference type="Rhea" id="RHEA-COMP:18655"/>
        <dbReference type="ChEBI" id="CHEBI:30616"/>
        <dbReference type="ChEBI" id="CHEBI:33019"/>
        <dbReference type="ChEBI" id="CHEBI:37563"/>
        <dbReference type="ChEBI" id="CHEBI:83071"/>
        <dbReference type="ChEBI" id="CHEBI:195187"/>
    </reaction>
</comment>
<keyword evidence="4 11" id="KW-0548">Nucleotidyltransferase</keyword>
<keyword evidence="8 11" id="KW-0067">ATP-binding</keyword>
<evidence type="ECO:0000256" key="3">
    <source>
        <dbReference type="ARBA" id="ARBA00022694"/>
    </source>
</evidence>
<comment type="catalytic activity">
    <reaction evidence="11">
        <text>a tRNA precursor + 2 CTP + ATP = a tRNA with a 3' CCA end + 3 diphosphate</text>
        <dbReference type="Rhea" id="RHEA:14433"/>
        <dbReference type="Rhea" id="RHEA-COMP:10465"/>
        <dbReference type="Rhea" id="RHEA-COMP:10468"/>
        <dbReference type="ChEBI" id="CHEBI:30616"/>
        <dbReference type="ChEBI" id="CHEBI:33019"/>
        <dbReference type="ChEBI" id="CHEBI:37563"/>
        <dbReference type="ChEBI" id="CHEBI:74896"/>
        <dbReference type="ChEBI" id="CHEBI:83071"/>
        <dbReference type="EC" id="2.7.7.72"/>
    </reaction>
</comment>
<dbReference type="InterPro" id="IPR043519">
    <property type="entry name" value="NT_sf"/>
</dbReference>
<comment type="subunit">
    <text evidence="11">Homodimer.</text>
</comment>
<dbReference type="Gene3D" id="3.30.460.10">
    <property type="entry name" value="Beta Polymerase, domain 2"/>
    <property type="match status" value="1"/>
</dbReference>
<comment type="similarity">
    <text evidence="11">Belongs to the tRNA nucleotidyltransferase/poly(A) polymerase family. Bacterial CCA-adding enzyme type 3 subfamily.</text>
</comment>
<evidence type="ECO:0000256" key="10">
    <source>
        <dbReference type="ARBA" id="ARBA00022884"/>
    </source>
</evidence>
<dbReference type="GO" id="GO:0042245">
    <property type="term" value="P:RNA repair"/>
    <property type="evidence" value="ECO:0007669"/>
    <property type="project" value="UniProtKB-KW"/>
</dbReference>
<accession>A0A0M2P0G9</accession>
<keyword evidence="3 11" id="KW-0819">tRNA processing</keyword>
<dbReference type="SUPFAM" id="SSF81891">
    <property type="entry name" value="Poly A polymerase C-terminal region-like"/>
    <property type="match status" value="1"/>
</dbReference>
<dbReference type="SUPFAM" id="SSF81301">
    <property type="entry name" value="Nucleotidyltransferase"/>
    <property type="match status" value="1"/>
</dbReference>
<feature type="binding site" evidence="11">
    <location>
        <position position="155"/>
    </location>
    <ligand>
        <name>CTP</name>
        <dbReference type="ChEBI" id="CHEBI:37563"/>
    </ligand>
</feature>
<dbReference type="CDD" id="cd05398">
    <property type="entry name" value="NT_ClassII-CCAase"/>
    <property type="match status" value="1"/>
</dbReference>
<dbReference type="Proteomes" id="UP000034455">
    <property type="component" value="Unassembled WGS sequence"/>
</dbReference>
<feature type="binding site" evidence="11">
    <location>
        <position position="31"/>
    </location>
    <ligand>
        <name>CTP</name>
        <dbReference type="ChEBI" id="CHEBI:37563"/>
    </ligand>
</feature>
<comment type="caution">
    <text evidence="15">The sequence shown here is derived from an EMBL/GenBank/DDBJ whole genome shotgun (WGS) entry which is preliminary data.</text>
</comment>
<dbReference type="Pfam" id="PF13735">
    <property type="entry name" value="tRNA_NucTran2_2"/>
    <property type="match status" value="1"/>
</dbReference>
<dbReference type="Gene3D" id="1.10.3090.10">
    <property type="entry name" value="cca-adding enzyme, domain 2"/>
    <property type="match status" value="1"/>
</dbReference>
<dbReference type="InterPro" id="IPR023068">
    <property type="entry name" value="CCA-adding_enz_firmicutes"/>
</dbReference>
<feature type="binding site" evidence="11">
    <location>
        <position position="155"/>
    </location>
    <ligand>
        <name>ATP</name>
        <dbReference type="ChEBI" id="CHEBI:30616"/>
    </ligand>
</feature>
<sequence length="402" mass="46750">MTKTLFEQAKPILKTLQSNQYQAYFVGGSVRDYLMHKTIHDIDITTSATPEEVEAIFEKTIPIGREHGTINVVYNGEHYEVTTFRAEGDYDDHRRPNEVFFVRELYEDVKRRDFTMNAIAMDADFHIHDYFNGQQDIKNRIIRTVGNAQERFNEDALRIIRGLRFQSQLGFSLENETFYGMQSHINDIEHLSIERIVVELKKLTSGKYVANSFENLQRLNAFNYIPFFKHYNLNNFILDEAIPFTLLVALLKVQQPSIKGNLNDLKISNNDKKYISKLEKLLNQLPNIKSKSDFKILIYDYGEQDIQSILNFMDLHIKNHLPSFSPLIINTQSVKEVSKQLPIQSRKDIDINGKVILEAVNKQSGPWLKTILRDIELAIIDGDVQNIKSELIRWVKSHVEIQ</sequence>
<dbReference type="HAMAP" id="MF_01263">
    <property type="entry name" value="CCA_bact_type3"/>
    <property type="match status" value="1"/>
</dbReference>
<protein>
    <recommendedName>
        <fullName evidence="11">CCA-adding enzyme</fullName>
        <ecNumber evidence="11">2.7.7.72</ecNumber>
    </recommendedName>
    <alternativeName>
        <fullName evidence="11">CCA tRNA nucleotidyltransferase</fullName>
    </alternativeName>
    <alternativeName>
        <fullName evidence="11">tRNA CCA-pyrophosphorylase</fullName>
    </alternativeName>
    <alternativeName>
        <fullName evidence="11">tRNA adenylyl-/cytidylyl- transferase</fullName>
    </alternativeName>
    <alternativeName>
        <fullName evidence="11">tRNA nucleotidyltransferase</fullName>
    </alternativeName>
    <alternativeName>
        <fullName evidence="11">tRNA-NT</fullName>
    </alternativeName>
</protein>
<dbReference type="GO" id="GO:0000049">
    <property type="term" value="F:tRNA binding"/>
    <property type="evidence" value="ECO:0007669"/>
    <property type="project" value="UniProtKB-UniRule"/>
</dbReference>
<dbReference type="Pfam" id="PF01743">
    <property type="entry name" value="PolyA_pol"/>
    <property type="match status" value="1"/>
</dbReference>
<evidence type="ECO:0000256" key="1">
    <source>
        <dbReference type="ARBA" id="ARBA00001946"/>
    </source>
</evidence>
<dbReference type="PANTHER" id="PTHR46173">
    <property type="entry name" value="CCA TRNA NUCLEOTIDYLTRANSFERASE 1, MITOCHONDRIAL"/>
    <property type="match status" value="1"/>
</dbReference>